<accession>A0AAE1CSR8</accession>
<organism evidence="2 3">
    <name type="scientific">Elysia crispata</name>
    <name type="common">lettuce slug</name>
    <dbReference type="NCBI Taxonomy" id="231223"/>
    <lineage>
        <taxon>Eukaryota</taxon>
        <taxon>Metazoa</taxon>
        <taxon>Spiralia</taxon>
        <taxon>Lophotrochozoa</taxon>
        <taxon>Mollusca</taxon>
        <taxon>Gastropoda</taxon>
        <taxon>Heterobranchia</taxon>
        <taxon>Euthyneura</taxon>
        <taxon>Panpulmonata</taxon>
        <taxon>Sacoglossa</taxon>
        <taxon>Placobranchoidea</taxon>
        <taxon>Plakobranchidae</taxon>
        <taxon>Elysia</taxon>
    </lineage>
</organism>
<feature type="compositionally biased region" description="Low complexity" evidence="1">
    <location>
        <begin position="571"/>
        <end position="589"/>
    </location>
</feature>
<dbReference type="Proteomes" id="UP001283361">
    <property type="component" value="Unassembled WGS sequence"/>
</dbReference>
<feature type="compositionally biased region" description="Basic and acidic residues" evidence="1">
    <location>
        <begin position="791"/>
        <end position="805"/>
    </location>
</feature>
<feature type="compositionally biased region" description="Polar residues" evidence="1">
    <location>
        <begin position="268"/>
        <end position="279"/>
    </location>
</feature>
<reference evidence="2" key="1">
    <citation type="journal article" date="2023" name="G3 (Bethesda)">
        <title>A reference genome for the long-term kleptoplast-retaining sea slug Elysia crispata morphotype clarki.</title>
        <authorList>
            <person name="Eastman K.E."/>
            <person name="Pendleton A.L."/>
            <person name="Shaikh M.A."/>
            <person name="Suttiyut T."/>
            <person name="Ogas R."/>
            <person name="Tomko P."/>
            <person name="Gavelis G."/>
            <person name="Widhalm J.R."/>
            <person name="Wisecaver J.H."/>
        </authorList>
    </citation>
    <scope>NUCLEOTIDE SEQUENCE</scope>
    <source>
        <strain evidence="2">ECLA1</strain>
    </source>
</reference>
<dbReference type="GO" id="GO:0036064">
    <property type="term" value="C:ciliary basal body"/>
    <property type="evidence" value="ECO:0007669"/>
    <property type="project" value="TreeGrafter"/>
</dbReference>
<gene>
    <name evidence="2" type="ORF">RRG08_002628</name>
</gene>
<feature type="compositionally biased region" description="Basic and acidic residues" evidence="1">
    <location>
        <begin position="227"/>
        <end position="242"/>
    </location>
</feature>
<proteinExistence type="predicted"/>
<feature type="compositionally biased region" description="Basic residues" evidence="1">
    <location>
        <begin position="874"/>
        <end position="883"/>
    </location>
</feature>
<comment type="caution">
    <text evidence="2">The sequence shown here is derived from an EMBL/GenBank/DDBJ whole genome shotgun (WGS) entry which is preliminary data.</text>
</comment>
<feature type="compositionally biased region" description="Basic and acidic residues" evidence="1">
    <location>
        <begin position="918"/>
        <end position="935"/>
    </location>
</feature>
<feature type="region of interest" description="Disordered" evidence="1">
    <location>
        <begin position="176"/>
        <end position="332"/>
    </location>
</feature>
<feature type="compositionally biased region" description="Polar residues" evidence="1">
    <location>
        <begin position="825"/>
        <end position="854"/>
    </location>
</feature>
<dbReference type="EMBL" id="JAWDGP010006922">
    <property type="protein sequence ID" value="KAK3733026.1"/>
    <property type="molecule type" value="Genomic_DNA"/>
</dbReference>
<feature type="compositionally biased region" description="Basic and acidic residues" evidence="1">
    <location>
        <begin position="700"/>
        <end position="710"/>
    </location>
</feature>
<feature type="compositionally biased region" description="Acidic residues" evidence="1">
    <location>
        <begin position="677"/>
        <end position="690"/>
    </location>
</feature>
<feature type="region of interest" description="Disordered" evidence="1">
    <location>
        <begin position="80"/>
        <end position="123"/>
    </location>
</feature>
<feature type="compositionally biased region" description="Polar residues" evidence="1">
    <location>
        <begin position="631"/>
        <end position="643"/>
    </location>
</feature>
<feature type="region of interest" description="Disordered" evidence="1">
    <location>
        <begin position="563"/>
        <end position="643"/>
    </location>
</feature>
<evidence type="ECO:0000256" key="1">
    <source>
        <dbReference type="SAM" id="MobiDB-lite"/>
    </source>
</evidence>
<feature type="compositionally biased region" description="Basic and acidic residues" evidence="1">
    <location>
        <begin position="607"/>
        <end position="617"/>
    </location>
</feature>
<keyword evidence="3" id="KW-1185">Reference proteome</keyword>
<protein>
    <recommendedName>
        <fullName evidence="4">Spermatogenesis-associated protein 7</fullName>
    </recommendedName>
</protein>
<feature type="compositionally biased region" description="Low complexity" evidence="1">
    <location>
        <begin position="908"/>
        <end position="917"/>
    </location>
</feature>
<sequence>MAVNESGLLNPNLAKKPVNNKFGISLTDRSSKTTSTKMAAQLKGNLGLKSSPLAPTACKLSTQYLVLDHMTNHYNKIAKAKSAIDSKPPKSLSTSQKLRDRRNREKMVHSPRPRPTTSMSHDGFQTYQDVLNDEPDDDEEKLVHSIMKSTLLDKSGSATLLPESNKADTKYLQMQGGRESRHSLTYSARPGSARSVQSGHSLGPSASRLPMSGTCHDPTRITYQGDVLEKRPYLFTEPERPFTPRTLKNNHQSRLKNSKNYNPPPTKTLRSSGVKQSQLAPEVRTAPRPRPRSGVTRKNVDGSATDQDNRRRKDSFHGLGETMETTGQLSDSMLMDITLRSRDGRHFLQDEGQRPHNGEHGQNIPPLAISMDQDHMHWLQEQASKAQVRARNREQLRTSSLHSDEDAMRPATDIQEKSLLHEDSETRGMIKREAMQNMDKYYNRMEWFAASRSQSLVSCSSSSTWISQCIMEQEEDQKYLAFAKEVTDDVLSRGICTDSVLNRVFENHIERKKTELDVDRMREVIRDLRRDLGLRDSSLERTPHAALSDANYNNRSLTAPVTVVTNGENGSGSSNQLPSGSSKATTESTSTKDESSSTLSPATHMKGVIERGSRNKNDLTSTSLEPLHVMSSPSENGGLTSSATMESVSSFKFGLTGDLVDTITSEAIQEDTAREREEEENNEREEESDELTATQALKQYEFDLTVKEGTAEQSATNGNSSKEESEEITNSSSSKREEQSSQRAAPRRTKLERPATGERRVDEDGDVDDAKSDSPNERGGEGAKNNHRFRRREEQQKLRKAKAMDDISSQRGSRVPEASARSSDHSASGTSSMGRGFNSNRSSQFSENSKPTGTNEEDDVASVKSSASSQRPVVRPRRTKQRHGASEESRGQEIEHETYQGQGSGSGEETAQEVQAEAAHHQSSHKEEEEQSKDGDYEDDYEEEDAEDLDESTHRTSDDDF</sequence>
<feature type="compositionally biased region" description="Basic and acidic residues" evidence="1">
    <location>
        <begin position="884"/>
        <end position="898"/>
    </location>
</feature>
<evidence type="ECO:0000313" key="3">
    <source>
        <dbReference type="Proteomes" id="UP001283361"/>
    </source>
</evidence>
<feature type="compositionally biased region" description="Acidic residues" evidence="1">
    <location>
        <begin position="936"/>
        <end position="950"/>
    </location>
</feature>
<feature type="compositionally biased region" description="Basic and acidic residues" evidence="1">
    <location>
        <begin position="951"/>
        <end position="961"/>
    </location>
</feature>
<dbReference type="GO" id="GO:0000226">
    <property type="term" value="P:microtubule cytoskeleton organization"/>
    <property type="evidence" value="ECO:0007669"/>
    <property type="project" value="TreeGrafter"/>
</dbReference>
<evidence type="ECO:0008006" key="4">
    <source>
        <dbReference type="Google" id="ProtNLM"/>
    </source>
</evidence>
<dbReference type="GO" id="GO:0005930">
    <property type="term" value="C:axoneme"/>
    <property type="evidence" value="ECO:0007669"/>
    <property type="project" value="TreeGrafter"/>
</dbReference>
<evidence type="ECO:0000313" key="2">
    <source>
        <dbReference type="EMBL" id="KAK3733026.1"/>
    </source>
</evidence>
<dbReference type="AlphaFoldDB" id="A0AAE1CSR8"/>
<dbReference type="PANTHER" id="PTHR14917">
    <property type="entry name" value="SPERMATOGENESIS-ASSOCIATED PROTEIN 7"/>
    <property type="match status" value="1"/>
</dbReference>
<feature type="region of interest" description="Disordered" evidence="1">
    <location>
        <begin position="665"/>
        <end position="961"/>
    </location>
</feature>
<name>A0AAE1CSR8_9GAST</name>
<dbReference type="InterPro" id="IPR029357">
    <property type="entry name" value="SPATA7"/>
</dbReference>
<dbReference type="Pfam" id="PF15244">
    <property type="entry name" value="HSD3"/>
    <property type="match status" value="2"/>
</dbReference>
<dbReference type="PANTHER" id="PTHR14917:SF4">
    <property type="entry name" value="SPERMATOGENESIS-ASSOCIATED 7"/>
    <property type="match status" value="1"/>
</dbReference>
<feature type="compositionally biased region" description="Basic and acidic residues" evidence="1">
    <location>
        <begin position="749"/>
        <end position="781"/>
    </location>
</feature>